<name>A0A9N8PE35_9PEZI</name>
<dbReference type="EMBL" id="CAIJEN010000009">
    <property type="protein sequence ID" value="CAD0090846.1"/>
    <property type="molecule type" value="Genomic_DNA"/>
</dbReference>
<reference evidence="2" key="1">
    <citation type="submission" date="2020-06" db="EMBL/GenBank/DDBJ databases">
        <authorList>
            <person name="Onetto C."/>
        </authorList>
    </citation>
    <scope>NUCLEOTIDE SEQUENCE</scope>
</reference>
<keyword evidence="1" id="KW-0472">Membrane</keyword>
<organism evidence="2 3">
    <name type="scientific">Aureobasidium vineae</name>
    <dbReference type="NCBI Taxonomy" id="2773715"/>
    <lineage>
        <taxon>Eukaryota</taxon>
        <taxon>Fungi</taxon>
        <taxon>Dikarya</taxon>
        <taxon>Ascomycota</taxon>
        <taxon>Pezizomycotina</taxon>
        <taxon>Dothideomycetes</taxon>
        <taxon>Dothideomycetidae</taxon>
        <taxon>Dothideales</taxon>
        <taxon>Saccotheciaceae</taxon>
        <taxon>Aureobasidium</taxon>
    </lineage>
</organism>
<keyword evidence="1" id="KW-0812">Transmembrane</keyword>
<dbReference type="Proteomes" id="UP000716446">
    <property type="component" value="Unassembled WGS sequence"/>
</dbReference>
<sequence>MWIWTPVVRFFASTQDTPVDKGRRLQVQASRRIYAFGLFAATLTHIGAICISLLATISPHLFAKNVALSLRPSNLFMPVWPTTALKVATLEQGAHIFLQWDMLIMFCTFLIWTFWARGHVESSLLRKVLVTVRGLGYCVLVGPIGASLLAMWERDEMLFEEACEETASGKRMES</sequence>
<accession>A0A9N8PE35</accession>
<protein>
    <submittedName>
        <fullName evidence="2">Uncharacterized protein</fullName>
    </submittedName>
</protein>
<feature type="transmembrane region" description="Helical" evidence="1">
    <location>
        <begin position="33"/>
        <end position="57"/>
    </location>
</feature>
<feature type="transmembrane region" description="Helical" evidence="1">
    <location>
        <begin position="96"/>
        <end position="116"/>
    </location>
</feature>
<gene>
    <name evidence="2" type="ORF">AWRI4619_LOCUS6512</name>
</gene>
<comment type="caution">
    <text evidence="2">The sequence shown here is derived from an EMBL/GenBank/DDBJ whole genome shotgun (WGS) entry which is preliminary data.</text>
</comment>
<evidence type="ECO:0000256" key="1">
    <source>
        <dbReference type="SAM" id="Phobius"/>
    </source>
</evidence>
<keyword evidence="1" id="KW-1133">Transmembrane helix</keyword>
<keyword evidence="3" id="KW-1185">Reference proteome</keyword>
<evidence type="ECO:0000313" key="2">
    <source>
        <dbReference type="EMBL" id="CAD0090846.1"/>
    </source>
</evidence>
<feature type="transmembrane region" description="Helical" evidence="1">
    <location>
        <begin position="128"/>
        <end position="152"/>
    </location>
</feature>
<proteinExistence type="predicted"/>
<evidence type="ECO:0000313" key="3">
    <source>
        <dbReference type="Proteomes" id="UP000716446"/>
    </source>
</evidence>
<dbReference type="AlphaFoldDB" id="A0A9N8PE35"/>